<comment type="function">
    <text evidence="1 4">Mannosylates Man(2)GlcNAc(2)-dolichol diphosphate and Man(1)GlcNAc(2)-dolichol diphosphate to form Man(3)GlcNAc(2)-dolichol diphosphate.</text>
</comment>
<dbReference type="InterPro" id="IPR001296">
    <property type="entry name" value="Glyco_trans_1"/>
</dbReference>
<keyword evidence="4" id="KW-1133">Transmembrane helix</keyword>
<comment type="catalytic activity">
    <reaction evidence="4">
        <text>a beta-D-Man-(1-&gt;4)-beta-D-GlcNAc-(1-&gt;4)-alpha-D-GlcNAc-diphospho-di-trans,poly-cis-dolichol + GDP-alpha-D-mannose = an alpha-D-Man-(1-&gt;3)-beta-D-Man-(1-&gt;4)-beta-D-GlcNAc-(1-&gt;4)-alpha-D-GlcNAc-diphospho-di-trans,poly-cis-dolichol + GDP + H(+)</text>
        <dbReference type="Rhea" id="RHEA:29515"/>
        <dbReference type="Rhea" id="RHEA-COMP:19511"/>
        <dbReference type="Rhea" id="RHEA-COMP:19513"/>
        <dbReference type="ChEBI" id="CHEBI:15378"/>
        <dbReference type="ChEBI" id="CHEBI:57527"/>
        <dbReference type="ChEBI" id="CHEBI:58189"/>
        <dbReference type="ChEBI" id="CHEBI:58472"/>
        <dbReference type="ChEBI" id="CHEBI:132510"/>
        <dbReference type="EC" id="2.4.1.132"/>
    </reaction>
    <physiologicalReaction direction="left-to-right" evidence="4">
        <dbReference type="Rhea" id="RHEA:29516"/>
    </physiologicalReaction>
</comment>
<evidence type="ECO:0000256" key="3">
    <source>
        <dbReference type="ARBA" id="ARBA00022679"/>
    </source>
</evidence>
<dbReference type="EMBL" id="JANAWD010000102">
    <property type="protein sequence ID" value="KAJ3487083.1"/>
    <property type="molecule type" value="Genomic_DNA"/>
</dbReference>
<accession>A0AAD5YFD4</accession>
<dbReference type="Gene3D" id="3.40.50.2000">
    <property type="entry name" value="Glycogen Phosphorylase B"/>
    <property type="match status" value="1"/>
</dbReference>
<comment type="catalytic activity">
    <reaction evidence="4">
        <text>an alpha-D-Man-(1-&gt;3)-beta-D-Man-(1-&gt;4)-beta-D-GlcNAc-(1-&gt;4)-alpha-D-GlcNAc-diphospho-di-trans,poly-cis-dolichol + GDP-alpha-D-mannose = an alpha-D-Man-(1-&gt;3)-[alpha-D-Man-(1-&gt;6)]-beta-D-Man-(1-&gt;4)-beta-D-GlcNAc-(1-&gt;4)-alpha-D-GlcNAc-diphospho-di-trans,poly-cis-dolichol + GDP + H(+)</text>
        <dbReference type="Rhea" id="RHEA:29519"/>
        <dbReference type="Rhea" id="RHEA-COMP:19513"/>
        <dbReference type="Rhea" id="RHEA-COMP:19515"/>
        <dbReference type="ChEBI" id="CHEBI:15378"/>
        <dbReference type="ChEBI" id="CHEBI:57527"/>
        <dbReference type="ChEBI" id="CHEBI:58189"/>
        <dbReference type="ChEBI" id="CHEBI:132510"/>
        <dbReference type="ChEBI" id="CHEBI:132511"/>
        <dbReference type="EC" id="2.4.1.257"/>
    </reaction>
    <physiologicalReaction direction="left-to-right" evidence="4">
        <dbReference type="Rhea" id="RHEA:29520"/>
    </physiologicalReaction>
</comment>
<dbReference type="EC" id="2.4.1.257" evidence="4"/>
<evidence type="ECO:0000313" key="7">
    <source>
        <dbReference type="Proteomes" id="UP001212997"/>
    </source>
</evidence>
<proteinExistence type="inferred from homology"/>
<name>A0AAD5YFD4_9APHY</name>
<dbReference type="Pfam" id="PF00534">
    <property type="entry name" value="Glycos_transf_1"/>
    <property type="match status" value="1"/>
</dbReference>
<organism evidence="6 7">
    <name type="scientific">Meripilus lineatus</name>
    <dbReference type="NCBI Taxonomy" id="2056292"/>
    <lineage>
        <taxon>Eukaryota</taxon>
        <taxon>Fungi</taxon>
        <taxon>Dikarya</taxon>
        <taxon>Basidiomycota</taxon>
        <taxon>Agaricomycotina</taxon>
        <taxon>Agaricomycetes</taxon>
        <taxon>Polyporales</taxon>
        <taxon>Meripilaceae</taxon>
        <taxon>Meripilus</taxon>
    </lineage>
</organism>
<keyword evidence="4" id="KW-0472">Membrane</keyword>
<evidence type="ECO:0000256" key="1">
    <source>
        <dbReference type="ARBA" id="ARBA00003142"/>
    </source>
</evidence>
<comment type="subcellular location">
    <subcellularLocation>
        <location evidence="4">Endoplasmic reticulum membrane</location>
    </subcellularLocation>
</comment>
<feature type="domain" description="Glycosyl transferase family 1" evidence="5">
    <location>
        <begin position="170"/>
        <end position="270"/>
    </location>
</feature>
<comment type="caution">
    <text evidence="6">The sequence shown here is derived from an EMBL/GenBank/DDBJ whole genome shotgun (WGS) entry which is preliminary data.</text>
</comment>
<protein>
    <recommendedName>
        <fullName evidence="4">Alpha-1,3/1,6-mannosyltransferase ALG2</fullName>
        <ecNumber evidence="4">2.4.1.132</ecNumber>
        <ecNumber evidence="4">2.4.1.257</ecNumber>
    </recommendedName>
    <alternativeName>
        <fullName evidence="4">GDP-Man:Man(1)GlcNAc(2)-PP-Dol alpha-1,3-mannosyltransferase</fullName>
    </alternativeName>
</protein>
<keyword evidence="4" id="KW-0812">Transmembrane</keyword>
<dbReference type="PANTHER" id="PTHR45918">
    <property type="entry name" value="ALPHA-1,3/1,6-MANNOSYLTRANSFERASE ALG2"/>
    <property type="match status" value="1"/>
</dbReference>
<dbReference type="Proteomes" id="UP001212997">
    <property type="component" value="Unassembled WGS sequence"/>
</dbReference>
<dbReference type="GO" id="GO:0004378">
    <property type="term" value="F:GDP-Man:Man(1)GlcNAc(2)-PP-Dol alpha-1,3-mannosyltransferase activity"/>
    <property type="evidence" value="ECO:0007669"/>
    <property type="project" value="UniProtKB-UniRule"/>
</dbReference>
<evidence type="ECO:0000259" key="5">
    <source>
        <dbReference type="Pfam" id="PF00534"/>
    </source>
</evidence>
<keyword evidence="3 4" id="KW-0808">Transferase</keyword>
<dbReference type="EC" id="2.4.1.132" evidence="4"/>
<keyword evidence="7" id="KW-1185">Reference proteome</keyword>
<dbReference type="SUPFAM" id="SSF53756">
    <property type="entry name" value="UDP-Glycosyltransferase/glycogen phosphorylase"/>
    <property type="match status" value="1"/>
</dbReference>
<dbReference type="InterPro" id="IPR027054">
    <property type="entry name" value="ALG2"/>
</dbReference>
<comment type="pathway">
    <text evidence="4">Protein modification; protein glycosylation.</text>
</comment>
<evidence type="ECO:0000313" key="6">
    <source>
        <dbReference type="EMBL" id="KAJ3487083.1"/>
    </source>
</evidence>
<evidence type="ECO:0000256" key="2">
    <source>
        <dbReference type="ARBA" id="ARBA00022676"/>
    </source>
</evidence>
<dbReference type="GO" id="GO:0102704">
    <property type="term" value="F:GDP-Man:Man(2)GlcNAc(2)-PP-Dol alpha-1,6-mannosyltransferase activity"/>
    <property type="evidence" value="ECO:0007669"/>
    <property type="project" value="UniProtKB-UniRule"/>
</dbReference>
<comment type="similarity">
    <text evidence="4">Belongs to the glycosyltransferase group 1 family.</text>
</comment>
<feature type="transmembrane region" description="Helical" evidence="4">
    <location>
        <begin position="303"/>
        <end position="327"/>
    </location>
</feature>
<evidence type="ECO:0000256" key="4">
    <source>
        <dbReference type="RuleBase" id="RU367136"/>
    </source>
</evidence>
<dbReference type="PANTHER" id="PTHR45918:SF1">
    <property type="entry name" value="ALPHA-1,3_1,6-MANNOSYLTRANSFERASE ALG2"/>
    <property type="match status" value="1"/>
</dbReference>
<dbReference type="GO" id="GO:0005789">
    <property type="term" value="C:endoplasmic reticulum membrane"/>
    <property type="evidence" value="ECO:0007669"/>
    <property type="project" value="UniProtKB-SubCell"/>
</dbReference>
<sequence length="331" mass="36592">MDYLEELTTRQADIILANSKFTSEVFRAHFPSIRSTPHVVYPGINIAAYEPPPLDAKDPDIVQVTSDRPTFLSLNRYEKKKNSALAIHAFAHFRKKVLENQKSKIDLKTLRLVVAGGYDPRLEDNMMTLVSLIDVAKSHALSYDIVTPKNSTVAIPPFNTTKSSPSIIFLLNFTTSQRSALLSSPSTLALLYTPSNEHFGIGPIEAMICGVPVLACNNGGPTESVIDQPAEDKTGWLREPDPIIWSRALEEIISLPPEGRKNLSERAKRRAKDYFGMDAMANGLETALVEAVEMGKVDWTYGFGLLGLWTFLLLSVVVGLISVFIAWTSLI</sequence>
<keyword evidence="2 4" id="KW-0328">Glycosyltransferase</keyword>
<reference evidence="6" key="1">
    <citation type="submission" date="2022-07" db="EMBL/GenBank/DDBJ databases">
        <title>Genome Sequence of Physisporinus lineatus.</title>
        <authorList>
            <person name="Buettner E."/>
        </authorList>
    </citation>
    <scope>NUCLEOTIDE SEQUENCE</scope>
    <source>
        <strain evidence="6">VT162</strain>
    </source>
</reference>
<gene>
    <name evidence="6" type="ORF">NLI96_g3777</name>
</gene>
<dbReference type="AlphaFoldDB" id="A0AAD5YFD4"/>
<keyword evidence="4" id="KW-0256">Endoplasmic reticulum</keyword>